<protein>
    <submittedName>
        <fullName evidence="1">Uncharacterized protein</fullName>
    </submittedName>
</protein>
<accession>A0ABD3R695</accession>
<gene>
    <name evidence="1" type="ORF">ACHAXA_004053</name>
</gene>
<dbReference type="AlphaFoldDB" id="A0ABD3R695"/>
<reference evidence="1 2" key="1">
    <citation type="submission" date="2024-10" db="EMBL/GenBank/DDBJ databases">
        <title>Updated reference genomes for cyclostephanoid diatoms.</title>
        <authorList>
            <person name="Roberts W.R."/>
            <person name="Alverson A.J."/>
        </authorList>
    </citation>
    <scope>NUCLEOTIDE SEQUENCE [LARGE SCALE GENOMIC DNA]</scope>
    <source>
        <strain evidence="1 2">AJA228-03</strain>
    </source>
</reference>
<organism evidence="1 2">
    <name type="scientific">Cyclostephanos tholiformis</name>
    <dbReference type="NCBI Taxonomy" id="382380"/>
    <lineage>
        <taxon>Eukaryota</taxon>
        <taxon>Sar</taxon>
        <taxon>Stramenopiles</taxon>
        <taxon>Ochrophyta</taxon>
        <taxon>Bacillariophyta</taxon>
        <taxon>Coscinodiscophyceae</taxon>
        <taxon>Thalassiosirophycidae</taxon>
        <taxon>Stephanodiscales</taxon>
        <taxon>Stephanodiscaceae</taxon>
        <taxon>Cyclostephanos</taxon>
    </lineage>
</organism>
<evidence type="ECO:0000313" key="2">
    <source>
        <dbReference type="Proteomes" id="UP001530377"/>
    </source>
</evidence>
<sequence length="308" mass="35333">MEGIERVQDSNDRYNGWLAFITSAIVASNYTENGWGLTRAPDHITRRLQERLYATLGVARKIERKGQCADANDGDGEECLVSEEEILEPIGQGTRKEHFINVIEAGDHARPVMIHGGPTDNDEILREMQPMFEWWSGIELTPSIAYGIRAYRNDSNLLMHVDKSTTHVISGIFHVDRSDDAEPWPIVIEDFQGNTNQVYLAPGDVLFYESSKCFHGRPQKFIGSYYASIFMHYRPANFDQNIKDEIHYAVPEHWNQRKPPAEGIDEMEVVGTSFKEPNCKNLLCSLDETNKQSEYLVTWHGQRRKERL</sequence>
<dbReference type="EMBL" id="JALLPB020000521">
    <property type="protein sequence ID" value="KAL3808324.1"/>
    <property type="molecule type" value="Genomic_DNA"/>
</dbReference>
<dbReference type="Proteomes" id="UP001530377">
    <property type="component" value="Unassembled WGS sequence"/>
</dbReference>
<comment type="caution">
    <text evidence="1">The sequence shown here is derived from an EMBL/GenBank/DDBJ whole genome shotgun (WGS) entry which is preliminary data.</text>
</comment>
<proteinExistence type="predicted"/>
<keyword evidence="2" id="KW-1185">Reference proteome</keyword>
<name>A0ABD3R695_9STRA</name>
<evidence type="ECO:0000313" key="1">
    <source>
        <dbReference type="EMBL" id="KAL3808324.1"/>
    </source>
</evidence>